<accession>A0A3A6VGZ9</accession>
<dbReference type="Gene3D" id="3.40.50.300">
    <property type="entry name" value="P-loop containing nucleotide triphosphate hydrolases"/>
    <property type="match status" value="1"/>
</dbReference>
<gene>
    <name evidence="3" type="primary">dotB</name>
    <name evidence="3" type="ORF">D1H98_06320</name>
</gene>
<dbReference type="GO" id="GO:0016887">
    <property type="term" value="F:ATP hydrolysis activity"/>
    <property type="evidence" value="ECO:0007669"/>
    <property type="project" value="InterPro"/>
</dbReference>
<dbReference type="InterPro" id="IPR027417">
    <property type="entry name" value="P-loop_NTPase"/>
</dbReference>
<dbReference type="PANTHER" id="PTHR30486:SF6">
    <property type="entry name" value="TYPE IV PILUS RETRACTATION ATPASE PILT"/>
    <property type="match status" value="1"/>
</dbReference>
<dbReference type="EMBL" id="QWDR01000001">
    <property type="protein sequence ID" value="RJY34400.1"/>
    <property type="molecule type" value="Genomic_DNA"/>
</dbReference>
<dbReference type="AlphaFoldDB" id="A0A3A6VGZ9"/>
<organism evidence="3 4">
    <name type="scientific">Legionella pneumophila subsp. pneumophila</name>
    <dbReference type="NCBI Taxonomy" id="91891"/>
    <lineage>
        <taxon>Bacteria</taxon>
        <taxon>Pseudomonadati</taxon>
        <taxon>Pseudomonadota</taxon>
        <taxon>Gammaproteobacteria</taxon>
        <taxon>Legionellales</taxon>
        <taxon>Legionellaceae</taxon>
        <taxon>Legionella</taxon>
    </lineage>
</organism>
<evidence type="ECO:0000313" key="3">
    <source>
        <dbReference type="EMBL" id="RJY34400.1"/>
    </source>
</evidence>
<proteinExistence type="inferred from homology"/>
<dbReference type="InterPro" id="IPR013363">
    <property type="entry name" value="Dot_Icm_DotB"/>
</dbReference>
<dbReference type="NCBIfam" id="TIGR02524">
    <property type="entry name" value="dot_icm_DotB"/>
    <property type="match status" value="1"/>
</dbReference>
<dbReference type="Pfam" id="PF00437">
    <property type="entry name" value="T2SSE"/>
    <property type="match status" value="1"/>
</dbReference>
<name>A0A3A6VGZ9_LEGPN</name>
<dbReference type="CDD" id="cd19516">
    <property type="entry name" value="DotB_TraJ"/>
    <property type="match status" value="1"/>
</dbReference>
<dbReference type="InterPro" id="IPR001482">
    <property type="entry name" value="T2SS/T4SS_dom"/>
</dbReference>
<sequence>MATYYSTSKLMSMDNINLMPDEPTRFTPVFMDRMLEHAESLNASDITIQTGEPIFAEVYGRLLKITNRRLSNTELGDLINSIYGPNATTQLLSGKDIDTHYEFRPNRGVRYRYRVNATACLVEGHDAIQITLRTIPTTPPKLSTMSLPDNIIEAIAPQEGIVFITGATGSGKSTLLASIIRELIETSDSNRKVLTYESPIEFVYDEIETISAVVSQSEIPRHLPNFADGVRNALRRKPRLIMVGECRDAETISAALEAALTGHPVYTTLHTSGVAETMRRLVTSFSGEERLGRTIDILETIRLCIWQKLVPTVDERRVALREYLVFDEEVRDILLEGDPNEVTSATRKLVRQKGQLMTWDAKMKFEQGIISERVYKLIIAGAKEYQQ</sequence>
<dbReference type="InterPro" id="IPR050921">
    <property type="entry name" value="T4SS_GSP_E_ATPase"/>
</dbReference>
<dbReference type="Proteomes" id="UP000277145">
    <property type="component" value="Unassembled WGS sequence"/>
</dbReference>
<protein>
    <submittedName>
        <fullName evidence="3">Dot/Icm secretion system ATPase DotB</fullName>
    </submittedName>
</protein>
<reference evidence="3 4" key="1">
    <citation type="submission" date="2018-08" db="EMBL/GenBank/DDBJ databases">
        <title>Genome Sequences of Legionella pneumophila subsp. pneumophila Isolates, Recovered from a Drinking Water System in a Large Builging.</title>
        <authorList>
            <person name="Gomez-Alvarez V."/>
            <person name="Boczek L."/>
            <person name="King D."/>
            <person name="Pemberton A."/>
            <person name="Pfaller S."/>
            <person name="Rodgers M."/>
            <person name="Santodomingo J."/>
            <person name="Revetta R."/>
        </authorList>
    </citation>
    <scope>NUCLEOTIDE SEQUENCE [LARGE SCALE GENOMIC DNA]</scope>
    <source>
        <strain evidence="3 4">L01C.1</strain>
    </source>
</reference>
<dbReference type="Gene3D" id="3.30.450.90">
    <property type="match status" value="1"/>
</dbReference>
<comment type="caution">
    <text evidence="3">The sequence shown here is derived from an EMBL/GenBank/DDBJ whole genome shotgun (WGS) entry which is preliminary data.</text>
</comment>
<evidence type="ECO:0000256" key="1">
    <source>
        <dbReference type="ARBA" id="ARBA00006611"/>
    </source>
</evidence>
<evidence type="ECO:0000313" key="4">
    <source>
        <dbReference type="Proteomes" id="UP000277145"/>
    </source>
</evidence>
<evidence type="ECO:0000259" key="2">
    <source>
        <dbReference type="Pfam" id="PF00437"/>
    </source>
</evidence>
<dbReference type="SUPFAM" id="SSF52540">
    <property type="entry name" value="P-loop containing nucleoside triphosphate hydrolases"/>
    <property type="match status" value="1"/>
</dbReference>
<comment type="similarity">
    <text evidence="1">Belongs to the GSP E family.</text>
</comment>
<dbReference type="PANTHER" id="PTHR30486">
    <property type="entry name" value="TWITCHING MOTILITY PROTEIN PILT"/>
    <property type="match status" value="1"/>
</dbReference>
<feature type="domain" description="Bacterial type II secretion system protein E" evidence="2">
    <location>
        <begin position="148"/>
        <end position="315"/>
    </location>
</feature>